<organism evidence="2 3">
    <name type="scientific">Protopolystoma xenopodis</name>
    <dbReference type="NCBI Taxonomy" id="117903"/>
    <lineage>
        <taxon>Eukaryota</taxon>
        <taxon>Metazoa</taxon>
        <taxon>Spiralia</taxon>
        <taxon>Lophotrochozoa</taxon>
        <taxon>Platyhelminthes</taxon>
        <taxon>Monogenea</taxon>
        <taxon>Polyopisthocotylea</taxon>
        <taxon>Polystomatidea</taxon>
        <taxon>Polystomatidae</taxon>
        <taxon>Protopolystoma</taxon>
    </lineage>
</organism>
<dbReference type="OrthoDB" id="428854at2759"/>
<dbReference type="PANTHER" id="PTHR45884">
    <property type="entry name" value="N-ACETYLTRANSFERASE ECO"/>
    <property type="match status" value="1"/>
</dbReference>
<dbReference type="CDD" id="cd04301">
    <property type="entry name" value="NAT_SF"/>
    <property type="match status" value="1"/>
</dbReference>
<accession>A0A448X2K7</accession>
<dbReference type="GO" id="GO:0061733">
    <property type="term" value="F:protein-lysine-acetyltransferase activity"/>
    <property type="evidence" value="ECO:0007669"/>
    <property type="project" value="TreeGrafter"/>
</dbReference>
<dbReference type="InterPro" id="IPR028009">
    <property type="entry name" value="ESCO_Acetyltransf_dom"/>
</dbReference>
<evidence type="ECO:0000259" key="1">
    <source>
        <dbReference type="Pfam" id="PF13880"/>
    </source>
</evidence>
<keyword evidence="3" id="KW-1185">Reference proteome</keyword>
<reference evidence="2" key="1">
    <citation type="submission" date="2018-11" db="EMBL/GenBank/DDBJ databases">
        <authorList>
            <consortium name="Pathogen Informatics"/>
        </authorList>
    </citation>
    <scope>NUCLEOTIDE SEQUENCE</scope>
</reference>
<dbReference type="Gene3D" id="3.40.630.30">
    <property type="match status" value="1"/>
</dbReference>
<comment type="caution">
    <text evidence="2">The sequence shown here is derived from an EMBL/GenBank/DDBJ whole genome shotgun (WGS) entry which is preliminary data.</text>
</comment>
<dbReference type="PANTHER" id="PTHR45884:SF2">
    <property type="entry name" value="N-ACETYLTRANSFERASE ECO"/>
    <property type="match status" value="1"/>
</dbReference>
<dbReference type="GO" id="GO:0007064">
    <property type="term" value="P:mitotic sister chromatid cohesion"/>
    <property type="evidence" value="ECO:0007669"/>
    <property type="project" value="TreeGrafter"/>
</dbReference>
<evidence type="ECO:0000313" key="2">
    <source>
        <dbReference type="EMBL" id="VEL26563.1"/>
    </source>
</evidence>
<sequence length="86" mass="9686">MQQETIATDADATIPAMELPLCGVRRIWVAREHRRRGIATALLDCVLQNFAYGHSLSRSRVAFAEPTADGADFAVNFTGREDFYYY</sequence>
<name>A0A448X2K7_9PLAT</name>
<dbReference type="Pfam" id="PF13880">
    <property type="entry name" value="Acetyltransf_13"/>
    <property type="match status" value="1"/>
</dbReference>
<dbReference type="SUPFAM" id="SSF55729">
    <property type="entry name" value="Acyl-CoA N-acyltransferases (Nat)"/>
    <property type="match status" value="1"/>
</dbReference>
<evidence type="ECO:0000313" key="3">
    <source>
        <dbReference type="Proteomes" id="UP000784294"/>
    </source>
</evidence>
<dbReference type="EMBL" id="CAAALY010081167">
    <property type="protein sequence ID" value="VEL26563.1"/>
    <property type="molecule type" value="Genomic_DNA"/>
</dbReference>
<proteinExistence type="predicted"/>
<feature type="domain" description="N-acetyltransferase ESCO acetyl-transferase" evidence="1">
    <location>
        <begin position="21"/>
        <end position="86"/>
    </location>
</feature>
<dbReference type="Proteomes" id="UP000784294">
    <property type="component" value="Unassembled WGS sequence"/>
</dbReference>
<gene>
    <name evidence="2" type="ORF">PXEA_LOCUS20003</name>
</gene>
<protein>
    <recommendedName>
        <fullName evidence="1">N-acetyltransferase ESCO acetyl-transferase domain-containing protein</fullName>
    </recommendedName>
</protein>
<dbReference type="InterPro" id="IPR016181">
    <property type="entry name" value="Acyl_CoA_acyltransferase"/>
</dbReference>
<dbReference type="AlphaFoldDB" id="A0A448X2K7"/>
<dbReference type="GO" id="GO:0000785">
    <property type="term" value="C:chromatin"/>
    <property type="evidence" value="ECO:0007669"/>
    <property type="project" value="TreeGrafter"/>
</dbReference>
<dbReference type="GO" id="GO:0005634">
    <property type="term" value="C:nucleus"/>
    <property type="evidence" value="ECO:0007669"/>
    <property type="project" value="TreeGrafter"/>
</dbReference>